<proteinExistence type="predicted"/>
<dbReference type="GO" id="GO:0008270">
    <property type="term" value="F:zinc ion binding"/>
    <property type="evidence" value="ECO:0007669"/>
    <property type="project" value="UniProtKB-KW"/>
</dbReference>
<name>A0A9X1F9H9_9FLAO</name>
<dbReference type="InterPro" id="IPR026444">
    <property type="entry name" value="Secre_tail"/>
</dbReference>
<evidence type="ECO:0000313" key="2">
    <source>
        <dbReference type="EMBL" id="MBV7270002.1"/>
    </source>
</evidence>
<keyword evidence="3" id="KW-1185">Reference proteome</keyword>
<dbReference type="InterPro" id="IPR050952">
    <property type="entry name" value="TRIM-NHL_E3_ligases"/>
</dbReference>
<comment type="caution">
    <text evidence="2">The sequence shown here is derived from an EMBL/GenBank/DDBJ whole genome shotgun (WGS) entry which is preliminary data.</text>
</comment>
<organism evidence="2 3">
    <name type="scientific">Winogradskyella luteola</name>
    <dbReference type="NCBI Taxonomy" id="2828330"/>
    <lineage>
        <taxon>Bacteria</taxon>
        <taxon>Pseudomonadati</taxon>
        <taxon>Bacteroidota</taxon>
        <taxon>Flavobacteriia</taxon>
        <taxon>Flavobacteriales</taxon>
        <taxon>Flavobacteriaceae</taxon>
        <taxon>Winogradskyella</taxon>
    </lineage>
</organism>
<gene>
    <name evidence="2" type="ORF">KCG49_12455</name>
</gene>
<evidence type="ECO:0000256" key="1">
    <source>
        <dbReference type="ARBA" id="ARBA00022729"/>
    </source>
</evidence>
<reference evidence="2" key="1">
    <citation type="submission" date="2021-04" db="EMBL/GenBank/DDBJ databases">
        <authorList>
            <person name="Pira H."/>
            <person name="Risdian C."/>
            <person name="Wink J."/>
        </authorList>
    </citation>
    <scope>NUCLEOTIDE SEQUENCE</scope>
    <source>
        <strain evidence="2">WHY3</strain>
    </source>
</reference>
<dbReference type="RefSeq" id="WP_218546932.1">
    <property type="nucleotide sequence ID" value="NZ_JAGSPD010000010.1"/>
</dbReference>
<dbReference type="Proteomes" id="UP001138894">
    <property type="component" value="Unassembled WGS sequence"/>
</dbReference>
<sequence>MKKTTFNSLLGIVFILLPIFSLAQLPEGSYLLVSDITANVTPSSDYKILKFDNNGENGELFTNVELSWPQDILIANIPNEGHRVLVSNLFSGKITKYDLDGNYVGDFATGIGGPTRMHIRNNELYVLQWFNQFTPEFVLRYSLDGTPLSNFTSTGTPLSIGIDWDAADNMYLSSYGRPSFNGNPAIPPQVHKFNSLGEFESVFISESDLVGPTNIWFDKLGSGDLWVIDYNNNSVKRFDSEGNLIGTIITGLSTPEGVAFLENGNFLIGNGTTGLIKMYDNNGTFIEDFIDAQASLAANLINTNAFYITPATLSLPELVKKKMSFLFPTIGNKFTFDANIVNANDNIIFNDLSGRQLENIELDNSMEWIPSNYDDGIYFISVISGEKKIIQKIILKN</sequence>
<evidence type="ECO:0000313" key="3">
    <source>
        <dbReference type="Proteomes" id="UP001138894"/>
    </source>
</evidence>
<accession>A0A9X1F9H9</accession>
<keyword evidence="1" id="KW-0732">Signal</keyword>
<dbReference type="PANTHER" id="PTHR24104:SF25">
    <property type="entry name" value="PROTEIN LIN-41"/>
    <property type="match status" value="1"/>
</dbReference>
<dbReference type="EMBL" id="JAGSPD010000010">
    <property type="protein sequence ID" value="MBV7270002.1"/>
    <property type="molecule type" value="Genomic_DNA"/>
</dbReference>
<protein>
    <submittedName>
        <fullName evidence="2">T9SS type A sorting domain-containing protein</fullName>
    </submittedName>
</protein>
<dbReference type="PANTHER" id="PTHR24104">
    <property type="entry name" value="E3 UBIQUITIN-PROTEIN LIGASE NHLRC1-RELATED"/>
    <property type="match status" value="1"/>
</dbReference>
<dbReference type="NCBIfam" id="TIGR04183">
    <property type="entry name" value="Por_Secre_tail"/>
    <property type="match status" value="1"/>
</dbReference>
<dbReference type="AlphaFoldDB" id="A0A9X1F9H9"/>